<comment type="caution">
    <text evidence="1">The sequence shown here is derived from an EMBL/GenBank/DDBJ whole genome shotgun (WGS) entry which is preliminary data.</text>
</comment>
<dbReference type="GO" id="GO:0005840">
    <property type="term" value="C:ribosome"/>
    <property type="evidence" value="ECO:0007669"/>
    <property type="project" value="UniProtKB-KW"/>
</dbReference>
<proteinExistence type="predicted"/>
<dbReference type="GO" id="GO:0032259">
    <property type="term" value="P:methylation"/>
    <property type="evidence" value="ECO:0007669"/>
    <property type="project" value="UniProtKB-KW"/>
</dbReference>
<evidence type="ECO:0000313" key="2">
    <source>
        <dbReference type="Proteomes" id="UP000642488"/>
    </source>
</evidence>
<sequence length="467" mass="52218">MTFATPIPGSFRDPSGCVHDWDGKIYRTVSLHGAKAYEAVRKTGFLDRMIEQGRVVGMREVRSPAILGAFPDAVHVLEHPRLKDISYPYEWCFQQLKDAAMHHLDLSLDALAADLTLSDATAYNIQFVGSKPVFIDHLSLRPYKKGEMWLAHNQFCEQFLNPLLLSAVCGISYNEWYRGRLEGIPTSALAKLLPVRSRLSFRMNAHIFLPEMLGRGNQSDAVARSGKKRKASLSRMGYEGLLRQLRNWIASLTPKDSNTTIWSDYADGNTYAKAERDAKRNLVRDFASRTRPSALIDLGCNSGDFSHAAIDAGAKRVIGYDFDQGALTAAWRRARAGNLPFLPLFLDAANPSPAQGWSQQERQGFEARAKGDAVIALAFIHHLAIGKNIGLRQAISWIVDRAYTGMIEFVPKSDPTVQAMLSDREDIFSTYTVDAFRAHLKEIATIENETEVSSTGRIIFEYRTLTE</sequence>
<dbReference type="Gene3D" id="3.40.50.150">
    <property type="entry name" value="Vaccinia Virus protein VP39"/>
    <property type="match status" value="1"/>
</dbReference>
<keyword evidence="1" id="KW-0689">Ribosomal protein</keyword>
<reference evidence="1" key="1">
    <citation type="submission" date="2020-12" db="EMBL/GenBank/DDBJ databases">
        <title>Bacterial taxonomy.</title>
        <authorList>
            <person name="Pan X."/>
        </authorList>
    </citation>
    <scope>NUCLEOTIDE SEQUENCE</scope>
    <source>
        <strain evidence="1">KCTC 52957</strain>
    </source>
</reference>
<keyword evidence="1" id="KW-0489">Methyltransferase</keyword>
<keyword evidence="1" id="KW-0808">Transferase</keyword>
<dbReference type="InterPro" id="IPR029063">
    <property type="entry name" value="SAM-dependent_MTases_sf"/>
</dbReference>
<dbReference type="SUPFAM" id="SSF53335">
    <property type="entry name" value="S-adenosyl-L-methionine-dependent methyltransferases"/>
    <property type="match status" value="1"/>
</dbReference>
<protein>
    <submittedName>
        <fullName evidence="1">50S ribosomal protein L11 methyltransferase</fullName>
    </submittedName>
</protein>
<keyword evidence="2" id="KW-1185">Reference proteome</keyword>
<keyword evidence="1" id="KW-0687">Ribonucleoprotein</keyword>
<dbReference type="RefSeq" id="WP_198915690.1">
    <property type="nucleotide sequence ID" value="NZ_JAEKPD010000007.1"/>
</dbReference>
<accession>A0A934IIF7</accession>
<dbReference type="GO" id="GO:0008168">
    <property type="term" value="F:methyltransferase activity"/>
    <property type="evidence" value="ECO:0007669"/>
    <property type="project" value="UniProtKB-KW"/>
</dbReference>
<dbReference type="EMBL" id="JAEKPD010000007">
    <property type="protein sequence ID" value="MBJ3762509.1"/>
    <property type="molecule type" value="Genomic_DNA"/>
</dbReference>
<evidence type="ECO:0000313" key="1">
    <source>
        <dbReference type="EMBL" id="MBJ3762509.1"/>
    </source>
</evidence>
<dbReference type="CDD" id="cd02440">
    <property type="entry name" value="AdoMet_MTases"/>
    <property type="match status" value="1"/>
</dbReference>
<organism evidence="1 2">
    <name type="scientific">Palleronia pontilimi</name>
    <dbReference type="NCBI Taxonomy" id="1964209"/>
    <lineage>
        <taxon>Bacteria</taxon>
        <taxon>Pseudomonadati</taxon>
        <taxon>Pseudomonadota</taxon>
        <taxon>Alphaproteobacteria</taxon>
        <taxon>Rhodobacterales</taxon>
        <taxon>Roseobacteraceae</taxon>
        <taxon>Palleronia</taxon>
    </lineage>
</organism>
<dbReference type="Proteomes" id="UP000642488">
    <property type="component" value="Unassembled WGS sequence"/>
</dbReference>
<name>A0A934IIF7_9RHOB</name>
<gene>
    <name evidence="1" type="ORF">ILP92_07105</name>
</gene>
<dbReference type="AlphaFoldDB" id="A0A934IIF7"/>